<accession>A0ABW3VLV4</accession>
<keyword evidence="2" id="KW-1185">Reference proteome</keyword>
<protein>
    <recommendedName>
        <fullName evidence="3">DUF2742 domain-containing protein</fullName>
    </recommendedName>
</protein>
<sequence length="130" mass="13830">MTTHQTPQPEPARPAWWGERDVDAVEARLWPWIWAVGDVEIPPLGGPDWPDATPQVQMASVAVFVLGCLVERDPLVIAARLAAEVATARAVRCAAARQASEAIAAAADWSAVANRLVQRASGDGTRAGAR</sequence>
<evidence type="ECO:0008006" key="3">
    <source>
        <dbReference type="Google" id="ProtNLM"/>
    </source>
</evidence>
<reference evidence="2" key="1">
    <citation type="journal article" date="2019" name="Int. J. Syst. Evol. Microbiol.">
        <title>The Global Catalogue of Microorganisms (GCM) 10K type strain sequencing project: providing services to taxonomists for standard genome sequencing and annotation.</title>
        <authorList>
            <consortium name="The Broad Institute Genomics Platform"/>
            <consortium name="The Broad Institute Genome Sequencing Center for Infectious Disease"/>
            <person name="Wu L."/>
            <person name="Ma J."/>
        </authorList>
    </citation>
    <scope>NUCLEOTIDE SEQUENCE [LARGE SCALE GENOMIC DNA]</scope>
    <source>
        <strain evidence="2">CCUG 49018</strain>
    </source>
</reference>
<evidence type="ECO:0000313" key="2">
    <source>
        <dbReference type="Proteomes" id="UP001597182"/>
    </source>
</evidence>
<gene>
    <name evidence="1" type="ORF">ACFQ34_21520</name>
</gene>
<proteinExistence type="predicted"/>
<evidence type="ECO:0000313" key="1">
    <source>
        <dbReference type="EMBL" id="MFD1235881.1"/>
    </source>
</evidence>
<name>A0ABW3VLV4_9PSEU</name>
<dbReference type="EMBL" id="JBHTMB010000182">
    <property type="protein sequence ID" value="MFD1235881.1"/>
    <property type="molecule type" value="Genomic_DNA"/>
</dbReference>
<comment type="caution">
    <text evidence="1">The sequence shown here is derived from an EMBL/GenBank/DDBJ whole genome shotgun (WGS) entry which is preliminary data.</text>
</comment>
<organism evidence="1 2">
    <name type="scientific">Pseudonocardia benzenivorans</name>
    <dbReference type="NCBI Taxonomy" id="228005"/>
    <lineage>
        <taxon>Bacteria</taxon>
        <taxon>Bacillati</taxon>
        <taxon>Actinomycetota</taxon>
        <taxon>Actinomycetes</taxon>
        <taxon>Pseudonocardiales</taxon>
        <taxon>Pseudonocardiaceae</taxon>
        <taxon>Pseudonocardia</taxon>
    </lineage>
</organism>
<dbReference type="RefSeq" id="WP_346094559.1">
    <property type="nucleotide sequence ID" value="NZ_BAABKS010000102.1"/>
</dbReference>
<dbReference type="Proteomes" id="UP001597182">
    <property type="component" value="Unassembled WGS sequence"/>
</dbReference>